<dbReference type="PROSITE" id="PS00641">
    <property type="entry name" value="COMPLEX1_75K_1"/>
    <property type="match status" value="1"/>
</dbReference>
<dbReference type="PROSITE" id="PS51085">
    <property type="entry name" value="2FE2S_FER_2"/>
    <property type="match status" value="1"/>
</dbReference>
<dbReference type="GO" id="GO:0008137">
    <property type="term" value="F:NADH dehydrogenase (ubiquinone) activity"/>
    <property type="evidence" value="ECO:0007669"/>
    <property type="project" value="UniProtKB-UniRule"/>
</dbReference>
<evidence type="ECO:0000256" key="13">
    <source>
        <dbReference type="ARBA" id="ARBA00047712"/>
    </source>
</evidence>
<evidence type="ECO:0000256" key="3">
    <source>
        <dbReference type="ARBA" id="ARBA00022485"/>
    </source>
</evidence>
<dbReference type="SUPFAM" id="SSF54292">
    <property type="entry name" value="2Fe-2S ferredoxin-like"/>
    <property type="match status" value="1"/>
</dbReference>
<evidence type="ECO:0000256" key="2">
    <source>
        <dbReference type="ARBA" id="ARBA00005404"/>
    </source>
</evidence>
<dbReference type="Pfam" id="PF04879">
    <property type="entry name" value="Molybdop_Fe4S4"/>
    <property type="match status" value="1"/>
</dbReference>
<keyword evidence="19" id="KW-1185">Reference proteome</keyword>
<dbReference type="EMBL" id="LWBP01000189">
    <property type="protein sequence ID" value="OQP58012.1"/>
    <property type="molecule type" value="Genomic_DNA"/>
</dbReference>
<proteinExistence type="inferred from homology"/>
<dbReference type="InterPro" id="IPR019574">
    <property type="entry name" value="NADH_UbQ_OxRdtase_Gsu_4Fe4S-bd"/>
</dbReference>
<keyword evidence="7 14" id="KW-1278">Translocase</keyword>
<evidence type="ECO:0000256" key="7">
    <source>
        <dbReference type="ARBA" id="ARBA00022967"/>
    </source>
</evidence>
<feature type="domain" description="4Fe-4S Mo/W bis-MGD-type" evidence="16">
    <location>
        <begin position="221"/>
        <end position="277"/>
    </location>
</feature>
<evidence type="ECO:0000259" key="16">
    <source>
        <dbReference type="PROSITE" id="PS51669"/>
    </source>
</evidence>
<dbReference type="NCBIfam" id="TIGR01973">
    <property type="entry name" value="NuoG"/>
    <property type="match status" value="1"/>
</dbReference>
<keyword evidence="11" id="KW-0830">Ubiquinone</keyword>
<dbReference type="GO" id="GO:0048038">
    <property type="term" value="F:quinone binding"/>
    <property type="evidence" value="ECO:0007669"/>
    <property type="project" value="UniProtKB-UniRule"/>
</dbReference>
<keyword evidence="4 14" id="KW-0001">2Fe-2S</keyword>
<evidence type="ECO:0000256" key="5">
    <source>
        <dbReference type="ARBA" id="ARBA00022719"/>
    </source>
</evidence>
<keyword evidence="5 14" id="KW-0874">Quinone</keyword>
<keyword evidence="8 14" id="KW-0408">Iron</keyword>
<comment type="caution">
    <text evidence="18">The sequence shown here is derived from an EMBL/GenBank/DDBJ whole genome shotgun (WGS) entry which is preliminary data.</text>
</comment>
<keyword evidence="3 14" id="KW-0004">4Fe-4S</keyword>
<dbReference type="STRING" id="550983.A4R26_23215"/>
<dbReference type="Pfam" id="PF22117">
    <property type="entry name" value="Fer4_Nqo3"/>
    <property type="match status" value="1"/>
</dbReference>
<dbReference type="GO" id="GO:0003954">
    <property type="term" value="F:NADH dehydrogenase activity"/>
    <property type="evidence" value="ECO:0007669"/>
    <property type="project" value="TreeGrafter"/>
</dbReference>
<dbReference type="Pfam" id="PF00384">
    <property type="entry name" value="Molybdopterin"/>
    <property type="match status" value="1"/>
</dbReference>
<evidence type="ECO:0000256" key="8">
    <source>
        <dbReference type="ARBA" id="ARBA00023004"/>
    </source>
</evidence>
<dbReference type="RefSeq" id="WP_081166576.1">
    <property type="nucleotide sequence ID" value="NZ_LWBP01000189.1"/>
</dbReference>
<dbReference type="PROSITE" id="PS00643">
    <property type="entry name" value="COMPLEX1_75K_3"/>
    <property type="match status" value="1"/>
</dbReference>
<dbReference type="InterPro" id="IPR009010">
    <property type="entry name" value="Asp_de-COase-like_dom_sf"/>
</dbReference>
<comment type="cofactor">
    <cofactor evidence="14">
        <name>[2Fe-2S] cluster</name>
        <dbReference type="ChEBI" id="CHEBI:190135"/>
    </cofactor>
    <text evidence="14">Binds 1 [2Fe-2S] cluster per subunit.</text>
</comment>
<dbReference type="SMART" id="SM00926">
    <property type="entry name" value="Molybdop_Fe4S4"/>
    <property type="match status" value="1"/>
</dbReference>
<keyword evidence="6 14" id="KW-0479">Metal-binding</keyword>
<dbReference type="InterPro" id="IPR006963">
    <property type="entry name" value="Mopterin_OxRdtase_4Fe-4S_dom"/>
</dbReference>
<evidence type="ECO:0000256" key="11">
    <source>
        <dbReference type="ARBA" id="ARBA00023075"/>
    </source>
</evidence>
<dbReference type="PROSITE" id="PS51669">
    <property type="entry name" value="4FE4S_MOW_BIS_MGD"/>
    <property type="match status" value="1"/>
</dbReference>
<dbReference type="Pfam" id="PF10588">
    <property type="entry name" value="NADH-G_4Fe-4S_3"/>
    <property type="match status" value="1"/>
</dbReference>
<dbReference type="PROSITE" id="PS51839">
    <property type="entry name" value="4FE4S_HC3"/>
    <property type="match status" value="1"/>
</dbReference>
<dbReference type="Gene3D" id="3.10.20.740">
    <property type="match status" value="1"/>
</dbReference>
<dbReference type="GO" id="GO:0042773">
    <property type="term" value="P:ATP synthesis coupled electron transport"/>
    <property type="evidence" value="ECO:0007669"/>
    <property type="project" value="InterPro"/>
</dbReference>
<comment type="catalytic activity">
    <reaction evidence="13 14">
        <text>a quinone + NADH + 5 H(+)(in) = a quinol + NAD(+) + 4 H(+)(out)</text>
        <dbReference type="Rhea" id="RHEA:57888"/>
        <dbReference type="ChEBI" id="CHEBI:15378"/>
        <dbReference type="ChEBI" id="CHEBI:24646"/>
        <dbReference type="ChEBI" id="CHEBI:57540"/>
        <dbReference type="ChEBI" id="CHEBI:57945"/>
        <dbReference type="ChEBI" id="CHEBI:132124"/>
    </reaction>
</comment>
<evidence type="ECO:0000256" key="4">
    <source>
        <dbReference type="ARBA" id="ARBA00022714"/>
    </source>
</evidence>
<dbReference type="GO" id="GO:0051537">
    <property type="term" value="F:2 iron, 2 sulfur cluster binding"/>
    <property type="evidence" value="ECO:0007669"/>
    <property type="project" value="UniProtKB-UniRule"/>
</dbReference>
<dbReference type="InterPro" id="IPR006656">
    <property type="entry name" value="Mopterin_OxRdtase"/>
</dbReference>
<evidence type="ECO:0000259" key="17">
    <source>
        <dbReference type="PROSITE" id="PS51839"/>
    </source>
</evidence>
<feature type="domain" description="2Fe-2S ferredoxin-type" evidence="15">
    <location>
        <begin position="1"/>
        <end position="83"/>
    </location>
</feature>
<dbReference type="InterPro" id="IPR050123">
    <property type="entry name" value="Prok_molybdopt-oxidoreductase"/>
</dbReference>
<evidence type="ECO:0000256" key="12">
    <source>
        <dbReference type="ARBA" id="ARBA00026021"/>
    </source>
</evidence>
<dbReference type="SMART" id="SM00929">
    <property type="entry name" value="NADH-G_4Fe-4S_3"/>
    <property type="match status" value="1"/>
</dbReference>
<gene>
    <name evidence="18" type="ORF">A4R26_23215</name>
</gene>
<dbReference type="CDD" id="cd00207">
    <property type="entry name" value="fer2"/>
    <property type="match status" value="1"/>
</dbReference>
<dbReference type="InterPro" id="IPR001041">
    <property type="entry name" value="2Fe-2S_ferredoxin-type"/>
</dbReference>
<dbReference type="Pfam" id="PF13510">
    <property type="entry name" value="Fer2_4"/>
    <property type="match status" value="1"/>
</dbReference>
<dbReference type="SUPFAM" id="SSF54862">
    <property type="entry name" value="4Fe-4S ferredoxins"/>
    <property type="match status" value="1"/>
</dbReference>
<dbReference type="SUPFAM" id="SSF53706">
    <property type="entry name" value="Formate dehydrogenase/DMSO reductase, domains 1-3"/>
    <property type="match status" value="1"/>
</dbReference>
<dbReference type="CDD" id="cd02788">
    <property type="entry name" value="MopB_CT_NDH-1_NuoG2-N7"/>
    <property type="match status" value="1"/>
</dbReference>
<evidence type="ECO:0000313" key="19">
    <source>
        <dbReference type="Proteomes" id="UP000192276"/>
    </source>
</evidence>
<dbReference type="GO" id="GO:0016020">
    <property type="term" value="C:membrane"/>
    <property type="evidence" value="ECO:0007669"/>
    <property type="project" value="InterPro"/>
</dbReference>
<evidence type="ECO:0000256" key="14">
    <source>
        <dbReference type="RuleBase" id="RU003525"/>
    </source>
</evidence>
<dbReference type="PANTHER" id="PTHR43105">
    <property type="entry name" value="RESPIRATORY NITRATE REDUCTASE"/>
    <property type="match status" value="1"/>
</dbReference>
<protein>
    <recommendedName>
        <fullName evidence="14">NADH-quinone oxidoreductase</fullName>
        <ecNumber evidence="14">7.1.1.-</ecNumber>
    </recommendedName>
</protein>
<dbReference type="AlphaFoldDB" id="A0A1V9FI39"/>
<sequence>MSTIYIDNKQYNVKEGKNLLEACLGLGIDLPYFCWHPALGSVGACRQCAVKVFKDENDTRGRLVMSCMENIKDGLHLSVADKTAKAFRSQVIEWLMTNHPHDCPVCDEGGSCHLQDMTVMTGHDYRRFHYKKRTYTNQYLGPLIHHEMNRCIQCYRCVRYYHDYAGGKDLNVFSAHNHVYFGREKDGVLESPFSGNLVEVCPTGVFTDKTLREHYTRKWDLTTAPSVCNHCSVGCNTIAGERYGQLRCITNRFNSEVNGYFLCDRGRFGYEFVNSANRITQPIIRNRAVEAVDEVVVMDHLKQLMNNHTVIGIGSARASVESNAALMQLVGKENFYQGISDSLRFIQKRIVEVMQSGKVQPASLQDIQQADAILVLGEDIWNTAPVMALAVRQGVMKTAAHHVLENRELPGWHDAAVRELVQQEKGFLANCTIAASPLDELSSSTVHLAPDDLARLGFAIAGRLHTSVPVVQLDSNTQNQAAIIAAALQQAKRPVIISGAGCYNEALIRAAFDIAVALNTPEHEVRLAYVMPECNSMGLAMTQSAGFENAVLRTTREENITAIVLENDLYRNVPAHIADLFFNSVQHCIVFDSLNNATTQNADVLVPAATFAEGDGTLVNYEGRAQRFYQVYMPANKNIRESWKWLQKMEEIRTAQTAEQVYHPEDLLVMCERLMPQFAGIAGAVPHHDFRINGQALPRAPHRYSGRTAILANLAVSEPKPKQDNDSPFTFTMEGYSGMPPSPLIPFFWRPGWNSIQAVNKYQQEPGGALRNEQAGTLLFEYKRDGEAVYFKDIPEAFMVRKDKWLLFPQYHVFGSEELSAYSKGVGELSPEPYLAISSRDADQLGLVDGSLVTIKVFEQAYELPVATNMLIPNGVALMPAGLQGMPAMNWNAWVQVMSVKL</sequence>
<comment type="similarity">
    <text evidence="2 14">Belongs to the complex I 75 kDa subunit family.</text>
</comment>
<comment type="cofactor">
    <cofactor evidence="1 14">
        <name>[4Fe-4S] cluster</name>
        <dbReference type="ChEBI" id="CHEBI:49883"/>
    </cofactor>
</comment>
<dbReference type="SUPFAM" id="SSF50692">
    <property type="entry name" value="ADC-like"/>
    <property type="match status" value="1"/>
</dbReference>
<dbReference type="GO" id="GO:0046872">
    <property type="term" value="F:metal ion binding"/>
    <property type="evidence" value="ECO:0007669"/>
    <property type="project" value="UniProtKB-UniRule"/>
</dbReference>
<keyword evidence="10 14" id="KW-0520">NAD</keyword>
<evidence type="ECO:0000256" key="10">
    <source>
        <dbReference type="ARBA" id="ARBA00023027"/>
    </source>
</evidence>
<dbReference type="Gene3D" id="2.40.40.20">
    <property type="match status" value="1"/>
</dbReference>
<organism evidence="18 19">
    <name type="scientific">Niastella populi</name>
    <dbReference type="NCBI Taxonomy" id="550983"/>
    <lineage>
        <taxon>Bacteria</taxon>
        <taxon>Pseudomonadati</taxon>
        <taxon>Bacteroidota</taxon>
        <taxon>Chitinophagia</taxon>
        <taxon>Chitinophagales</taxon>
        <taxon>Chitinophagaceae</taxon>
        <taxon>Niastella</taxon>
    </lineage>
</organism>
<dbReference type="InterPro" id="IPR010228">
    <property type="entry name" value="NADH_UbQ_OxRdtase_Gsu"/>
</dbReference>
<name>A0A1V9FI39_9BACT</name>
<comment type="subunit">
    <text evidence="12">Composed of 13 different subunits. Subunits NuoCD, E, F, and G constitute the peripheral sector of the complex.</text>
</comment>
<dbReference type="Proteomes" id="UP000192276">
    <property type="component" value="Unassembled WGS sequence"/>
</dbReference>
<dbReference type="PROSITE" id="PS00642">
    <property type="entry name" value="COMPLEX1_75K_2"/>
    <property type="match status" value="1"/>
</dbReference>
<dbReference type="Gene3D" id="3.30.200.210">
    <property type="match status" value="1"/>
</dbReference>
<dbReference type="EC" id="7.1.1.-" evidence="14"/>
<reference evidence="19" key="1">
    <citation type="submission" date="2016-04" db="EMBL/GenBank/DDBJ databases">
        <authorList>
            <person name="Chen L."/>
            <person name="Zhuang W."/>
            <person name="Wang G."/>
        </authorList>
    </citation>
    <scope>NUCLEOTIDE SEQUENCE [LARGE SCALE GENOMIC DNA]</scope>
    <source>
        <strain evidence="19">208</strain>
    </source>
</reference>
<feature type="domain" description="4Fe-4S His(Cys)3-ligated-type" evidence="17">
    <location>
        <begin position="83"/>
        <end position="122"/>
    </location>
</feature>
<keyword evidence="9 14" id="KW-0411">Iron-sulfur</keyword>
<evidence type="ECO:0000256" key="1">
    <source>
        <dbReference type="ARBA" id="ARBA00001966"/>
    </source>
</evidence>
<dbReference type="Gene3D" id="3.40.50.740">
    <property type="match status" value="1"/>
</dbReference>
<evidence type="ECO:0000313" key="18">
    <source>
        <dbReference type="EMBL" id="OQP58012.1"/>
    </source>
</evidence>
<evidence type="ECO:0000256" key="6">
    <source>
        <dbReference type="ARBA" id="ARBA00022723"/>
    </source>
</evidence>
<dbReference type="GO" id="GO:0051539">
    <property type="term" value="F:4 iron, 4 sulfur cluster binding"/>
    <property type="evidence" value="ECO:0007669"/>
    <property type="project" value="UniProtKB-KW"/>
</dbReference>
<dbReference type="PANTHER" id="PTHR43105:SF10">
    <property type="entry name" value="NADH-QUINONE OXIDOREDUCTASE SUBUNIT G"/>
    <property type="match status" value="1"/>
</dbReference>
<dbReference type="InterPro" id="IPR000283">
    <property type="entry name" value="NADH_UbQ_OxRdtase_75kDa_su_CS"/>
</dbReference>
<dbReference type="OrthoDB" id="9805142at2"/>
<accession>A0A1V9FI39</accession>
<evidence type="ECO:0000256" key="9">
    <source>
        <dbReference type="ARBA" id="ARBA00023014"/>
    </source>
</evidence>
<comment type="function">
    <text evidence="14">NDH-1 shuttles electrons from NADH, via FMN and iron-sulfur (Fe-S) centers, to quinones in the respiratory chain. Couples the redox reaction to proton translocation (for every two electrons transferred, four hydrogen ions are translocated across the cytoplasmic membrane), and thus conserves the redox energy in a proton gradient.</text>
</comment>
<dbReference type="InterPro" id="IPR054351">
    <property type="entry name" value="NADH_UbQ_OxRdtase_ferredoxin"/>
</dbReference>
<dbReference type="FunFam" id="3.10.20.740:FF:000002">
    <property type="entry name" value="NADH-quinone oxidoreductase"/>
    <property type="match status" value="1"/>
</dbReference>
<dbReference type="InterPro" id="IPR036010">
    <property type="entry name" value="2Fe-2S_ferredoxin-like_sf"/>
</dbReference>
<evidence type="ECO:0000259" key="15">
    <source>
        <dbReference type="PROSITE" id="PS51085"/>
    </source>
</evidence>